<name>A0A8S5QVE2_9CAUD</name>
<dbReference type="EMBL" id="BK015735">
    <property type="protein sequence ID" value="DAE22620.1"/>
    <property type="molecule type" value="Genomic_DNA"/>
</dbReference>
<accession>A0A8S5QVE2</accession>
<protein>
    <submittedName>
        <fullName evidence="1">Uncharacterized protein</fullName>
    </submittedName>
</protein>
<evidence type="ECO:0000313" key="1">
    <source>
        <dbReference type="EMBL" id="DAE22620.1"/>
    </source>
</evidence>
<sequence length="33" mass="3999">MLGNCWEGFQRKSLRHKGLKEIFFHFLFMLLGN</sequence>
<reference evidence="1" key="1">
    <citation type="journal article" date="2021" name="Proc. Natl. Acad. Sci. U.S.A.">
        <title>A Catalog of Tens of Thousands of Viruses from Human Metagenomes Reveals Hidden Associations with Chronic Diseases.</title>
        <authorList>
            <person name="Tisza M.J."/>
            <person name="Buck C.B."/>
        </authorList>
    </citation>
    <scope>NUCLEOTIDE SEQUENCE</scope>
    <source>
        <strain evidence="1">Ct5co22</strain>
    </source>
</reference>
<organism evidence="1">
    <name type="scientific">Siphoviridae sp. ct5co22</name>
    <dbReference type="NCBI Taxonomy" id="2826294"/>
    <lineage>
        <taxon>Viruses</taxon>
        <taxon>Duplodnaviria</taxon>
        <taxon>Heunggongvirae</taxon>
        <taxon>Uroviricota</taxon>
        <taxon>Caudoviricetes</taxon>
    </lineage>
</organism>
<proteinExistence type="predicted"/>